<dbReference type="PANTHER" id="PTHR34220:SF7">
    <property type="entry name" value="SENSOR HISTIDINE KINASE YPDA"/>
    <property type="match status" value="1"/>
</dbReference>
<dbReference type="InterPro" id="IPR050640">
    <property type="entry name" value="Bact_2-comp_sensor_kinase"/>
</dbReference>
<dbReference type="PANTHER" id="PTHR34220">
    <property type="entry name" value="SENSOR HISTIDINE KINASE YPDA"/>
    <property type="match status" value="1"/>
</dbReference>
<keyword evidence="1" id="KW-0472">Membrane</keyword>
<keyword evidence="1" id="KW-0812">Transmembrane</keyword>
<dbReference type="SUPFAM" id="SSF55874">
    <property type="entry name" value="ATPase domain of HSP90 chaperone/DNA topoisomerase II/histidine kinase"/>
    <property type="match status" value="1"/>
</dbReference>
<feature type="domain" description="Signal transduction histidine kinase internal region" evidence="2">
    <location>
        <begin position="166"/>
        <end position="244"/>
    </location>
</feature>
<name>A0ABU1UYY7_9GAMM</name>
<feature type="transmembrane region" description="Helical" evidence="1">
    <location>
        <begin position="80"/>
        <end position="101"/>
    </location>
</feature>
<feature type="transmembrane region" description="Helical" evidence="1">
    <location>
        <begin position="121"/>
        <end position="141"/>
    </location>
</feature>
<organism evidence="3 4">
    <name type="scientific">Cellvibrio fibrivorans</name>
    <dbReference type="NCBI Taxonomy" id="126350"/>
    <lineage>
        <taxon>Bacteria</taxon>
        <taxon>Pseudomonadati</taxon>
        <taxon>Pseudomonadota</taxon>
        <taxon>Gammaproteobacteria</taxon>
        <taxon>Cellvibrionales</taxon>
        <taxon>Cellvibrionaceae</taxon>
        <taxon>Cellvibrio</taxon>
    </lineage>
</organism>
<keyword evidence="1" id="KW-1133">Transmembrane helix</keyword>
<dbReference type="GO" id="GO:0016301">
    <property type="term" value="F:kinase activity"/>
    <property type="evidence" value="ECO:0007669"/>
    <property type="project" value="UniProtKB-KW"/>
</dbReference>
<keyword evidence="3" id="KW-0808">Transferase</keyword>
<dbReference type="InterPro" id="IPR010559">
    <property type="entry name" value="Sig_transdc_His_kin_internal"/>
</dbReference>
<protein>
    <submittedName>
        <fullName evidence="3">Sensor histidine kinase YesM</fullName>
    </submittedName>
</protein>
<dbReference type="InterPro" id="IPR036890">
    <property type="entry name" value="HATPase_C_sf"/>
</dbReference>
<dbReference type="Proteomes" id="UP001253595">
    <property type="component" value="Unassembled WGS sequence"/>
</dbReference>
<evidence type="ECO:0000256" key="1">
    <source>
        <dbReference type="SAM" id="Phobius"/>
    </source>
</evidence>
<feature type="transmembrane region" description="Helical" evidence="1">
    <location>
        <begin position="41"/>
        <end position="60"/>
    </location>
</feature>
<feature type="transmembrane region" description="Helical" evidence="1">
    <location>
        <begin position="12"/>
        <end position="35"/>
    </location>
</feature>
<dbReference type="EMBL" id="JAVDVX010000004">
    <property type="protein sequence ID" value="MDR7090416.1"/>
    <property type="molecule type" value="Genomic_DNA"/>
</dbReference>
<sequence length="352" mass="39903">MNQGHVTNYPRQYLLAQGFFWGSYLLLNIIFAVLWNSFSNAAIGIFVTLSFMLLFTSHQLRALYLRGQSQLTFLRTCLHLGWLIPLAALTIQIVLHLLIYAVFALAPEHSAGIHPFSASSFVLYTFNTAFMLALWSMLYLLRSEFKKRRETEIAHWRDQAKLREIELQFLRSQINSHFLFNSLNNLRALILEDPHAARKGLADLATLLRGLLQAEAHTTVPLREELDWVRGYLALEALQFEQRLQYEFAIDDSLLDAKVPPLLVQTLVENAIKHGIAGRRTGGLVSLRAQRLNDSEWQLEVENPAAELPALHQGNGIGLANARERLAIAFGERATLELQLGEHVVARVCMPL</sequence>
<dbReference type="RefSeq" id="WP_310072721.1">
    <property type="nucleotide sequence ID" value="NZ_JAVDVX010000004.1"/>
</dbReference>
<comment type="caution">
    <text evidence="3">The sequence shown here is derived from an EMBL/GenBank/DDBJ whole genome shotgun (WGS) entry which is preliminary data.</text>
</comment>
<keyword evidence="4" id="KW-1185">Reference proteome</keyword>
<dbReference type="Pfam" id="PF06580">
    <property type="entry name" value="His_kinase"/>
    <property type="match status" value="1"/>
</dbReference>
<evidence type="ECO:0000313" key="4">
    <source>
        <dbReference type="Proteomes" id="UP001253595"/>
    </source>
</evidence>
<proteinExistence type="predicted"/>
<dbReference type="Gene3D" id="3.30.565.10">
    <property type="entry name" value="Histidine kinase-like ATPase, C-terminal domain"/>
    <property type="match status" value="1"/>
</dbReference>
<reference evidence="3 4" key="1">
    <citation type="submission" date="2023-07" db="EMBL/GenBank/DDBJ databases">
        <title>Sorghum-associated microbial communities from plants grown in Nebraska, USA.</title>
        <authorList>
            <person name="Schachtman D."/>
        </authorList>
    </citation>
    <scope>NUCLEOTIDE SEQUENCE [LARGE SCALE GENOMIC DNA]</scope>
    <source>
        <strain evidence="3 4">BE190</strain>
    </source>
</reference>
<accession>A0ABU1UYY7</accession>
<gene>
    <name evidence="3" type="ORF">J2X05_002440</name>
</gene>
<evidence type="ECO:0000259" key="2">
    <source>
        <dbReference type="Pfam" id="PF06580"/>
    </source>
</evidence>
<keyword evidence="3" id="KW-0418">Kinase</keyword>
<evidence type="ECO:0000313" key="3">
    <source>
        <dbReference type="EMBL" id="MDR7090416.1"/>
    </source>
</evidence>